<protein>
    <recommendedName>
        <fullName evidence="4">Parvulin-like PPIase</fullName>
        <ecNumber evidence="3">5.2.1.8</ecNumber>
    </recommendedName>
    <alternativeName>
        <fullName evidence="6">Peptidyl-prolyl cis-trans isomerase plp</fullName>
    </alternativeName>
    <alternativeName>
        <fullName evidence="7">Rotamase plp</fullName>
    </alternativeName>
</protein>
<dbReference type="GO" id="GO:0003755">
    <property type="term" value="F:peptidyl-prolyl cis-trans isomerase activity"/>
    <property type="evidence" value="ECO:0007669"/>
    <property type="project" value="UniProtKB-KW"/>
</dbReference>
<evidence type="ECO:0000256" key="5">
    <source>
        <dbReference type="ARBA" id="ARBA00023110"/>
    </source>
</evidence>
<evidence type="ECO:0000256" key="8">
    <source>
        <dbReference type="PROSITE-ProRule" id="PRU00278"/>
    </source>
</evidence>
<keyword evidence="11" id="KW-1185">Reference proteome</keyword>
<organism evidence="10 11">
    <name type="scientific">Commensalibacter intestini</name>
    <dbReference type="NCBI Taxonomy" id="479936"/>
    <lineage>
        <taxon>Bacteria</taxon>
        <taxon>Pseudomonadati</taxon>
        <taxon>Pseudomonadota</taxon>
        <taxon>Alphaproteobacteria</taxon>
        <taxon>Acetobacterales</taxon>
        <taxon>Acetobacteraceae</taxon>
    </lineage>
</organism>
<keyword evidence="5 8" id="KW-0697">Rotamase</keyword>
<dbReference type="PANTHER" id="PTHR47245">
    <property type="entry name" value="PEPTIDYLPROLYL ISOMERASE"/>
    <property type="match status" value="1"/>
</dbReference>
<evidence type="ECO:0000313" key="11">
    <source>
        <dbReference type="Proteomes" id="UP000194946"/>
    </source>
</evidence>
<dbReference type="EMBL" id="JOPB01000003">
    <property type="protein sequence ID" value="OUI78870.1"/>
    <property type="molecule type" value="Genomic_DNA"/>
</dbReference>
<comment type="similarity">
    <text evidence="2">Belongs to the PpiC/parvulin rotamase family.</text>
</comment>
<evidence type="ECO:0000256" key="7">
    <source>
        <dbReference type="ARBA" id="ARBA00031484"/>
    </source>
</evidence>
<evidence type="ECO:0000256" key="1">
    <source>
        <dbReference type="ARBA" id="ARBA00000971"/>
    </source>
</evidence>
<sequence length="313" mass="35909">MIASFRIKKCISYIFIITISQAIILLPKGMATTSFSLSNKDSLPSTFSNTTQPIKPPVKSEEITNNPKQILARVNNDIITIQDVEKLASNLPQELRSLPKEILYPQLTKQLIVDHALMIAIQKDGLDKQPAIQKNINAAIKDLTQQKLTQAYLSEKLKPFLTPQAIQHYYNEHYLNQPPIEEIHLRQIIVQTPEIAQIVLQKLHSGQSFPEVARIYSIDLQNREKNKGDIGWLTINELNQPIIQAISQLKNNEYTQQPIETAYGWVIFQKIDERNHPIPSLESVEPIIKEQITKETVYNLYEESLKNVHIIEY</sequence>
<accession>A0A251ZW21</accession>
<dbReference type="InterPro" id="IPR027304">
    <property type="entry name" value="Trigger_fact/SurA_dom_sf"/>
</dbReference>
<dbReference type="Pfam" id="PF00639">
    <property type="entry name" value="Rotamase"/>
    <property type="match status" value="1"/>
</dbReference>
<evidence type="ECO:0000256" key="4">
    <source>
        <dbReference type="ARBA" id="ARBA00018370"/>
    </source>
</evidence>
<proteinExistence type="inferred from homology"/>
<evidence type="ECO:0000256" key="2">
    <source>
        <dbReference type="ARBA" id="ARBA00007656"/>
    </source>
</evidence>
<gene>
    <name evidence="10" type="ORF">HK18_05590</name>
</gene>
<evidence type="ECO:0000256" key="3">
    <source>
        <dbReference type="ARBA" id="ARBA00013194"/>
    </source>
</evidence>
<comment type="caution">
    <text evidence="10">The sequence shown here is derived from an EMBL/GenBank/DDBJ whole genome shotgun (WGS) entry which is preliminary data.</text>
</comment>
<reference evidence="11" key="1">
    <citation type="submission" date="2014-06" db="EMBL/GenBank/DDBJ databases">
        <authorList>
            <person name="Winans N.J."/>
            <person name="Newell P.D."/>
            <person name="Douglas A.E."/>
        </authorList>
    </citation>
    <scope>NUCLEOTIDE SEQUENCE [LARGE SCALE GENOMIC DNA]</scope>
    <source>
        <strain evidence="11">DmL_052</strain>
    </source>
</reference>
<name>A0A251ZW21_9PROT</name>
<dbReference type="Proteomes" id="UP000194946">
    <property type="component" value="Unassembled WGS sequence"/>
</dbReference>
<dbReference type="SUPFAM" id="SSF54534">
    <property type="entry name" value="FKBP-like"/>
    <property type="match status" value="1"/>
</dbReference>
<dbReference type="Gene3D" id="3.10.50.40">
    <property type="match status" value="1"/>
</dbReference>
<dbReference type="InterPro" id="IPR050245">
    <property type="entry name" value="PrsA_foldase"/>
</dbReference>
<keyword evidence="8" id="KW-0413">Isomerase</keyword>
<dbReference type="SUPFAM" id="SSF109998">
    <property type="entry name" value="Triger factor/SurA peptide-binding domain-like"/>
    <property type="match status" value="1"/>
</dbReference>
<dbReference type="AlphaFoldDB" id="A0A251ZW21"/>
<comment type="catalytic activity">
    <reaction evidence="1">
        <text>[protein]-peptidylproline (omega=180) = [protein]-peptidylproline (omega=0)</text>
        <dbReference type="Rhea" id="RHEA:16237"/>
        <dbReference type="Rhea" id="RHEA-COMP:10747"/>
        <dbReference type="Rhea" id="RHEA-COMP:10748"/>
        <dbReference type="ChEBI" id="CHEBI:83833"/>
        <dbReference type="ChEBI" id="CHEBI:83834"/>
        <dbReference type="EC" id="5.2.1.8"/>
    </reaction>
</comment>
<dbReference type="PANTHER" id="PTHR47245:SF2">
    <property type="entry name" value="PEPTIDYL-PROLYL CIS-TRANS ISOMERASE HP_0175-RELATED"/>
    <property type="match status" value="1"/>
</dbReference>
<evidence type="ECO:0000313" key="10">
    <source>
        <dbReference type="EMBL" id="OUI78870.1"/>
    </source>
</evidence>
<evidence type="ECO:0000259" key="9">
    <source>
        <dbReference type="PROSITE" id="PS50198"/>
    </source>
</evidence>
<dbReference type="InterPro" id="IPR046357">
    <property type="entry name" value="PPIase_dom_sf"/>
</dbReference>
<feature type="domain" description="PpiC" evidence="9">
    <location>
        <begin position="180"/>
        <end position="272"/>
    </location>
</feature>
<dbReference type="Gene3D" id="1.10.4030.10">
    <property type="entry name" value="Porin chaperone SurA, peptide-binding domain"/>
    <property type="match status" value="1"/>
</dbReference>
<dbReference type="InterPro" id="IPR000297">
    <property type="entry name" value="PPIase_PpiC"/>
</dbReference>
<dbReference type="EC" id="5.2.1.8" evidence="3"/>
<evidence type="ECO:0000256" key="6">
    <source>
        <dbReference type="ARBA" id="ARBA00030642"/>
    </source>
</evidence>
<dbReference type="PROSITE" id="PS50198">
    <property type="entry name" value="PPIC_PPIASE_2"/>
    <property type="match status" value="1"/>
</dbReference>